<dbReference type="GO" id="GO:0009306">
    <property type="term" value="P:protein secretion"/>
    <property type="evidence" value="ECO:0007669"/>
    <property type="project" value="InterPro"/>
</dbReference>
<name>A0A553JUY0_SHEHA</name>
<dbReference type="PIRSF" id="PIRSF005419">
    <property type="entry name" value="FlhA"/>
    <property type="match status" value="1"/>
</dbReference>
<dbReference type="Pfam" id="PF00771">
    <property type="entry name" value="FHIPEP"/>
    <property type="match status" value="1"/>
</dbReference>
<dbReference type="InterPro" id="IPR001712">
    <property type="entry name" value="T3SS_FHIPEP"/>
</dbReference>
<protein>
    <submittedName>
        <fullName evidence="8">FHIPEP family type III secretion protein</fullName>
    </submittedName>
</protein>
<feature type="transmembrane region" description="Helical" evidence="7">
    <location>
        <begin position="12"/>
        <end position="32"/>
    </location>
</feature>
<dbReference type="RefSeq" id="WP_143562704.1">
    <property type="nucleotide sequence ID" value="NZ_BMPL01000001.1"/>
</dbReference>
<evidence type="ECO:0000256" key="3">
    <source>
        <dbReference type="ARBA" id="ARBA00022475"/>
    </source>
</evidence>
<dbReference type="InterPro" id="IPR042196">
    <property type="entry name" value="FHIPEP_4"/>
</dbReference>
<dbReference type="Proteomes" id="UP000318126">
    <property type="component" value="Unassembled WGS sequence"/>
</dbReference>
<dbReference type="Gene3D" id="3.40.50.12790">
    <property type="entry name" value="FHIPEP family, domain 4"/>
    <property type="match status" value="1"/>
</dbReference>
<dbReference type="Gene3D" id="1.10.8.540">
    <property type="entry name" value="FHIPEP family, domain 3"/>
    <property type="match status" value="1"/>
</dbReference>
<feature type="transmembrane region" description="Helical" evidence="7">
    <location>
        <begin position="196"/>
        <end position="218"/>
    </location>
</feature>
<dbReference type="GO" id="GO:0044780">
    <property type="term" value="P:bacterial-type flagellum assembly"/>
    <property type="evidence" value="ECO:0007669"/>
    <property type="project" value="TreeGrafter"/>
</dbReference>
<feature type="transmembrane region" description="Helical" evidence="7">
    <location>
        <begin position="69"/>
        <end position="89"/>
    </location>
</feature>
<feature type="transmembrane region" description="Helical" evidence="7">
    <location>
        <begin position="101"/>
        <end position="127"/>
    </location>
</feature>
<evidence type="ECO:0000256" key="5">
    <source>
        <dbReference type="ARBA" id="ARBA00022989"/>
    </source>
</evidence>
<proteinExistence type="inferred from homology"/>
<evidence type="ECO:0000256" key="2">
    <source>
        <dbReference type="ARBA" id="ARBA00008835"/>
    </source>
</evidence>
<comment type="caution">
    <text evidence="8">The sequence shown here is derived from an EMBL/GenBank/DDBJ whole genome shotgun (WGS) entry which is preliminary data.</text>
</comment>
<dbReference type="InterPro" id="IPR042194">
    <property type="entry name" value="FHIPEP_1"/>
</dbReference>
<feature type="transmembrane region" description="Helical" evidence="7">
    <location>
        <begin position="238"/>
        <end position="260"/>
    </location>
</feature>
<keyword evidence="9" id="KW-1185">Reference proteome</keyword>
<dbReference type="GO" id="GO:0005886">
    <property type="term" value="C:plasma membrane"/>
    <property type="evidence" value="ECO:0007669"/>
    <property type="project" value="UniProtKB-SubCell"/>
</dbReference>
<dbReference type="PANTHER" id="PTHR30161:SF1">
    <property type="entry name" value="FLAGELLAR BIOSYNTHESIS PROTEIN FLHA-RELATED"/>
    <property type="match status" value="1"/>
</dbReference>
<comment type="similarity">
    <text evidence="2">Belongs to the FHIPEP (flagella/HR/invasion proteins export pore) family.</text>
</comment>
<evidence type="ECO:0000313" key="8">
    <source>
        <dbReference type="EMBL" id="TRY16258.1"/>
    </source>
</evidence>
<evidence type="ECO:0000256" key="4">
    <source>
        <dbReference type="ARBA" id="ARBA00022692"/>
    </source>
</evidence>
<sequence>MKIKLRDYGFRGDVFFAIGVIAILMLLFVPIPAVVLDVLIILNISFALLILLLTFYSERPLDFSTLPSVLLLVTLFRLGLNISSTRLILTDGNAGKVISSVGSYVVAGNYVIGLVIFFILVVVQFIVVTNGAQRVAEVTARFTLDSMPGKQMSIDADLNMGIIDEKQAQERRAYIEKEANFYGAMDGATKFVKGDAIASIIIILINIIGGLAIGVAQAGLSWQQALHIYTLQTVGDGIVTQIPSLIIAVGTGIIITRAATQGNLSEQLFSQIMTHPLTLFIVAVVIGSAALLPGLPALTLVFVALTFSVLGYFAHQKNKLKSSSLNETDAKDEINNRNQDSMLEVSFESKIWEQLQPIQDELLRQFVRFKSEFESKYGLFLPELRMTEDNKLKSHEYSIRISNIELASGSLHPDRMMVIDSQNKLDKNMGIEAKEPAYGLSALWISPDKAKDVKQGGMTVVEPITVLMTHVSEFVKSHAEEFVTRSFVDQLVTEQRELNEALVSEVIPTQLAIADIQQIFTKLVQEKVCLHNVAHIFEVLADKARHEKDVLALTEWVRHRLRNQITSLLLDDNRTLNIISIAPLLERSLLNGTNNLVEKGLQIAPADLENLVQQTVFFVEKAISIGAEPVLLVNPVIRRPLWQLLSRTVPLLHIISVSEIPHHIKLNSLGIIQANNQQAA</sequence>
<dbReference type="OrthoDB" id="9759185at2"/>
<evidence type="ECO:0000313" key="9">
    <source>
        <dbReference type="Proteomes" id="UP000318126"/>
    </source>
</evidence>
<dbReference type="Gene3D" id="3.40.30.60">
    <property type="entry name" value="FHIPEP family, domain 1"/>
    <property type="match status" value="1"/>
</dbReference>
<dbReference type="EMBL" id="VKGK01000001">
    <property type="protein sequence ID" value="TRY16258.1"/>
    <property type="molecule type" value="Genomic_DNA"/>
</dbReference>
<keyword evidence="5 7" id="KW-1133">Transmembrane helix</keyword>
<evidence type="ECO:0000256" key="1">
    <source>
        <dbReference type="ARBA" id="ARBA00004651"/>
    </source>
</evidence>
<organism evidence="8 9">
    <name type="scientific">Shewanella hanedai</name>
    <name type="common">Alteromonas hanedai</name>
    <dbReference type="NCBI Taxonomy" id="25"/>
    <lineage>
        <taxon>Bacteria</taxon>
        <taxon>Pseudomonadati</taxon>
        <taxon>Pseudomonadota</taxon>
        <taxon>Gammaproteobacteria</taxon>
        <taxon>Alteromonadales</taxon>
        <taxon>Shewanellaceae</taxon>
        <taxon>Shewanella</taxon>
    </lineage>
</organism>
<feature type="transmembrane region" description="Helical" evidence="7">
    <location>
        <begin position="38"/>
        <end position="57"/>
    </location>
</feature>
<comment type="subcellular location">
    <subcellularLocation>
        <location evidence="1">Cell membrane</location>
        <topology evidence="1">Multi-pass membrane protein</topology>
    </subcellularLocation>
</comment>
<reference evidence="9" key="1">
    <citation type="submission" date="2019-07" db="EMBL/GenBank/DDBJ databases">
        <title>Shewanella sp. YLB-08 draft genomic sequence.</title>
        <authorList>
            <person name="Yu L."/>
        </authorList>
    </citation>
    <scope>NUCLEOTIDE SEQUENCE [LARGE SCALE GENOMIC DNA]</scope>
    <source>
        <strain evidence="9">JCM 20706</strain>
    </source>
</reference>
<dbReference type="AlphaFoldDB" id="A0A553JUY0"/>
<keyword evidence="4 7" id="KW-0812">Transmembrane</keyword>
<gene>
    <name evidence="8" type="ORF">FN961_01120</name>
</gene>
<dbReference type="InterPro" id="IPR042193">
    <property type="entry name" value="FHIPEP_3"/>
</dbReference>
<evidence type="ECO:0000256" key="6">
    <source>
        <dbReference type="ARBA" id="ARBA00023136"/>
    </source>
</evidence>
<dbReference type="PANTHER" id="PTHR30161">
    <property type="entry name" value="FLAGELLAR EXPORT PROTEIN, MEMBRANE FLHA SUBUNIT-RELATED"/>
    <property type="match status" value="1"/>
</dbReference>
<evidence type="ECO:0000256" key="7">
    <source>
        <dbReference type="SAM" id="Phobius"/>
    </source>
</evidence>
<keyword evidence="6 7" id="KW-0472">Membrane</keyword>
<dbReference type="PRINTS" id="PR00949">
    <property type="entry name" value="TYPE3IMAPROT"/>
</dbReference>
<accession>A0A553JUY0</accession>
<keyword evidence="3" id="KW-1003">Cell membrane</keyword>